<dbReference type="AlphaFoldDB" id="A0A1H5DKE7"/>
<protein>
    <submittedName>
        <fullName evidence="1">Uncharacterized protein</fullName>
    </submittedName>
</protein>
<evidence type="ECO:0000313" key="1">
    <source>
        <dbReference type="EMBL" id="SED79312.1"/>
    </source>
</evidence>
<evidence type="ECO:0000313" key="2">
    <source>
        <dbReference type="Proteomes" id="UP000183114"/>
    </source>
</evidence>
<dbReference type="RefSeq" id="WP_083383381.1">
    <property type="nucleotide sequence ID" value="NZ_FNTF01000002.1"/>
</dbReference>
<reference evidence="1 2" key="1">
    <citation type="submission" date="2016-10" db="EMBL/GenBank/DDBJ databases">
        <authorList>
            <person name="de Groot N.N."/>
        </authorList>
    </citation>
    <scope>NUCLEOTIDE SEQUENCE [LARGE SCALE GENOMIC DNA]</scope>
    <source>
        <strain evidence="1 2">BS3655</strain>
    </source>
</reference>
<gene>
    <name evidence="1" type="ORF">SAMN04490185_4205</name>
</gene>
<dbReference type="Proteomes" id="UP000183114">
    <property type="component" value="Unassembled WGS sequence"/>
</dbReference>
<proteinExistence type="predicted"/>
<name>A0A1H5DKE7_9PSED</name>
<sequence>MSSTAHESPPEGFDIPFPEYSEEDIRDWNEARYAQLISNPVEWFEHSRALIATARITRKQSEKIINRTEKNALENVCSMLYGLSLENLFKAHWFLNKHGAPHLSSWQPEAKFPKEVKTHDLVKLAGLIDLGLSEKRRHILQHLSEAATWAGRYPCPIRSDDMGTTLLPGTFDVAEKLYRKLKVNFTISD</sequence>
<dbReference type="EMBL" id="FNTF01000002">
    <property type="protein sequence ID" value="SED79312.1"/>
    <property type="molecule type" value="Genomic_DNA"/>
</dbReference>
<accession>A0A1H5DKE7</accession>
<organism evidence="1 2">
    <name type="scientific">Pseudomonas frederiksbergensis</name>
    <dbReference type="NCBI Taxonomy" id="104087"/>
    <lineage>
        <taxon>Bacteria</taxon>
        <taxon>Pseudomonadati</taxon>
        <taxon>Pseudomonadota</taxon>
        <taxon>Gammaproteobacteria</taxon>
        <taxon>Pseudomonadales</taxon>
        <taxon>Pseudomonadaceae</taxon>
        <taxon>Pseudomonas</taxon>
    </lineage>
</organism>